<feature type="compositionally biased region" description="Basic residues" evidence="1">
    <location>
        <begin position="1"/>
        <end position="10"/>
    </location>
</feature>
<feature type="region of interest" description="Disordered" evidence="1">
    <location>
        <begin position="1"/>
        <end position="93"/>
    </location>
</feature>
<evidence type="ECO:0000256" key="1">
    <source>
        <dbReference type="SAM" id="MobiDB-lite"/>
    </source>
</evidence>
<gene>
    <name evidence="2" type="ORF">GCM10025876_13720</name>
</gene>
<organism evidence="2 3">
    <name type="scientific">Demequina litorisediminis</name>
    <dbReference type="NCBI Taxonomy" id="1849022"/>
    <lineage>
        <taxon>Bacteria</taxon>
        <taxon>Bacillati</taxon>
        <taxon>Actinomycetota</taxon>
        <taxon>Actinomycetes</taxon>
        <taxon>Micrococcales</taxon>
        <taxon>Demequinaceae</taxon>
        <taxon>Demequina</taxon>
    </lineage>
</organism>
<accession>A0ABQ6IBE2</accession>
<name>A0ABQ6IBE2_9MICO</name>
<keyword evidence="3" id="KW-1185">Reference proteome</keyword>
<evidence type="ECO:0000313" key="3">
    <source>
        <dbReference type="Proteomes" id="UP001157125"/>
    </source>
</evidence>
<feature type="compositionally biased region" description="Low complexity" evidence="1">
    <location>
        <begin position="61"/>
        <end position="86"/>
    </location>
</feature>
<comment type="caution">
    <text evidence="2">The sequence shown here is derived from an EMBL/GenBank/DDBJ whole genome shotgun (WGS) entry which is preliminary data.</text>
</comment>
<sequence>MKKIAKRKHWVSGEWAPKTAPRKKPVTAPAPVLEEPKDTAGEEPVVTADAAAPESPAQVHAEQAPAQTQAQAENAADTATEPQAEAPEAKGDK</sequence>
<dbReference type="EMBL" id="BSUN01000001">
    <property type="protein sequence ID" value="GMA35168.1"/>
    <property type="molecule type" value="Genomic_DNA"/>
</dbReference>
<protein>
    <submittedName>
        <fullName evidence="2">Uncharacterized protein</fullName>
    </submittedName>
</protein>
<dbReference type="Proteomes" id="UP001157125">
    <property type="component" value="Unassembled WGS sequence"/>
</dbReference>
<proteinExistence type="predicted"/>
<reference evidence="3" key="1">
    <citation type="journal article" date="2019" name="Int. J. Syst. Evol. Microbiol.">
        <title>The Global Catalogue of Microorganisms (GCM) 10K type strain sequencing project: providing services to taxonomists for standard genome sequencing and annotation.</title>
        <authorList>
            <consortium name="The Broad Institute Genomics Platform"/>
            <consortium name="The Broad Institute Genome Sequencing Center for Infectious Disease"/>
            <person name="Wu L."/>
            <person name="Ma J."/>
        </authorList>
    </citation>
    <scope>NUCLEOTIDE SEQUENCE [LARGE SCALE GENOMIC DNA]</scope>
    <source>
        <strain evidence="3">NBRC 112299</strain>
    </source>
</reference>
<evidence type="ECO:0000313" key="2">
    <source>
        <dbReference type="EMBL" id="GMA35168.1"/>
    </source>
</evidence>